<dbReference type="GO" id="GO:0006355">
    <property type="term" value="P:regulation of DNA-templated transcription"/>
    <property type="evidence" value="ECO:0007669"/>
    <property type="project" value="InterPro"/>
</dbReference>
<organism evidence="7">
    <name type="scientific">marine sediment metagenome</name>
    <dbReference type="NCBI Taxonomy" id="412755"/>
    <lineage>
        <taxon>unclassified sequences</taxon>
        <taxon>metagenomes</taxon>
        <taxon>ecological metagenomes</taxon>
    </lineage>
</organism>
<dbReference type="InterPro" id="IPR058245">
    <property type="entry name" value="NreC/VraR/RcsB-like_REC"/>
</dbReference>
<dbReference type="SMART" id="SM00448">
    <property type="entry name" value="REC"/>
    <property type="match status" value="1"/>
</dbReference>
<dbReference type="SUPFAM" id="SSF46894">
    <property type="entry name" value="C-terminal effector domain of the bipartite response regulators"/>
    <property type="match status" value="1"/>
</dbReference>
<evidence type="ECO:0000259" key="6">
    <source>
        <dbReference type="PROSITE" id="PS50110"/>
    </source>
</evidence>
<dbReference type="PROSITE" id="PS50043">
    <property type="entry name" value="HTH_LUXR_2"/>
    <property type="match status" value="1"/>
</dbReference>
<dbReference type="GO" id="GO:0000160">
    <property type="term" value="P:phosphorelay signal transduction system"/>
    <property type="evidence" value="ECO:0007669"/>
    <property type="project" value="InterPro"/>
</dbReference>
<dbReference type="EMBL" id="LAZR01012469">
    <property type="protein sequence ID" value="KKM26662.1"/>
    <property type="molecule type" value="Genomic_DNA"/>
</dbReference>
<dbReference type="InterPro" id="IPR011006">
    <property type="entry name" value="CheY-like_superfamily"/>
</dbReference>
<evidence type="ECO:0000313" key="7">
    <source>
        <dbReference type="EMBL" id="KKM26662.1"/>
    </source>
</evidence>
<evidence type="ECO:0008006" key="8">
    <source>
        <dbReference type="Google" id="ProtNLM"/>
    </source>
</evidence>
<feature type="domain" description="Response regulatory" evidence="6">
    <location>
        <begin position="7"/>
        <end position="123"/>
    </location>
</feature>
<gene>
    <name evidence="7" type="ORF">LCGC14_1582510</name>
</gene>
<dbReference type="SUPFAM" id="SSF52172">
    <property type="entry name" value="CheY-like"/>
    <property type="match status" value="1"/>
</dbReference>
<keyword evidence="4" id="KW-0804">Transcription</keyword>
<reference evidence="7" key="1">
    <citation type="journal article" date="2015" name="Nature">
        <title>Complex archaea that bridge the gap between prokaryotes and eukaryotes.</title>
        <authorList>
            <person name="Spang A."/>
            <person name="Saw J.H."/>
            <person name="Jorgensen S.L."/>
            <person name="Zaremba-Niedzwiedzka K."/>
            <person name="Martijn J."/>
            <person name="Lind A.E."/>
            <person name="van Eijk R."/>
            <person name="Schleper C."/>
            <person name="Guy L."/>
            <person name="Ettema T.J."/>
        </authorList>
    </citation>
    <scope>NUCLEOTIDE SEQUENCE</scope>
</reference>
<dbReference type="PANTHER" id="PTHR43214:SF24">
    <property type="entry name" value="TRANSCRIPTIONAL REGULATORY PROTEIN NARL-RELATED"/>
    <property type="match status" value="1"/>
</dbReference>
<sequence>MEADKIRVLLADDHAVVRTGLRLIIDSQPDMTVIGEAGDGLEAIEKVQELEPDVIVMDISMPSLNGLQATRRIKRQDLNAHVLILTIHDNDQFFFQALQAGADGYVAKAAPEWELLTAIRSVHQGNCYLNASVTKLLVNEYMERVKRGDQRAPYDLLTDREREILHLVASGHSNREIAKFLNISEHTVHNHRAHLMEKLGVHDRLELLKYALREGIITAEA</sequence>
<dbReference type="Pfam" id="PF00196">
    <property type="entry name" value="GerE"/>
    <property type="match status" value="1"/>
</dbReference>
<evidence type="ECO:0000256" key="4">
    <source>
        <dbReference type="ARBA" id="ARBA00023163"/>
    </source>
</evidence>
<keyword evidence="1" id="KW-0597">Phosphoprotein</keyword>
<evidence type="ECO:0000256" key="2">
    <source>
        <dbReference type="ARBA" id="ARBA00023015"/>
    </source>
</evidence>
<dbReference type="AlphaFoldDB" id="A0A0F9IGN8"/>
<dbReference type="CDD" id="cd06170">
    <property type="entry name" value="LuxR_C_like"/>
    <property type="match status" value="1"/>
</dbReference>
<dbReference type="InterPro" id="IPR016032">
    <property type="entry name" value="Sig_transdc_resp-reg_C-effctor"/>
</dbReference>
<protein>
    <recommendedName>
        <fullName evidence="8">DNA-binding response regulator</fullName>
    </recommendedName>
</protein>
<dbReference type="GO" id="GO:0003677">
    <property type="term" value="F:DNA binding"/>
    <property type="evidence" value="ECO:0007669"/>
    <property type="project" value="UniProtKB-KW"/>
</dbReference>
<dbReference type="CDD" id="cd17535">
    <property type="entry name" value="REC_NarL-like"/>
    <property type="match status" value="1"/>
</dbReference>
<name>A0A0F9IGN8_9ZZZZ</name>
<evidence type="ECO:0000256" key="3">
    <source>
        <dbReference type="ARBA" id="ARBA00023125"/>
    </source>
</evidence>
<feature type="domain" description="HTH luxR-type" evidence="5">
    <location>
        <begin position="150"/>
        <end position="215"/>
    </location>
</feature>
<keyword evidence="2" id="KW-0805">Transcription regulation</keyword>
<comment type="caution">
    <text evidence="7">The sequence shown here is derived from an EMBL/GenBank/DDBJ whole genome shotgun (WGS) entry which is preliminary data.</text>
</comment>
<evidence type="ECO:0000256" key="1">
    <source>
        <dbReference type="ARBA" id="ARBA00022553"/>
    </source>
</evidence>
<dbReference type="PROSITE" id="PS00622">
    <property type="entry name" value="HTH_LUXR_1"/>
    <property type="match status" value="1"/>
</dbReference>
<dbReference type="InterPro" id="IPR001789">
    <property type="entry name" value="Sig_transdc_resp-reg_receiver"/>
</dbReference>
<dbReference type="SMART" id="SM00421">
    <property type="entry name" value="HTH_LUXR"/>
    <property type="match status" value="1"/>
</dbReference>
<dbReference type="PANTHER" id="PTHR43214">
    <property type="entry name" value="TWO-COMPONENT RESPONSE REGULATOR"/>
    <property type="match status" value="1"/>
</dbReference>
<dbReference type="InterPro" id="IPR039420">
    <property type="entry name" value="WalR-like"/>
</dbReference>
<dbReference type="Pfam" id="PF00072">
    <property type="entry name" value="Response_reg"/>
    <property type="match status" value="1"/>
</dbReference>
<dbReference type="Gene3D" id="3.40.50.2300">
    <property type="match status" value="1"/>
</dbReference>
<dbReference type="InterPro" id="IPR000792">
    <property type="entry name" value="Tscrpt_reg_LuxR_C"/>
</dbReference>
<keyword evidence="3" id="KW-0238">DNA-binding</keyword>
<proteinExistence type="predicted"/>
<evidence type="ECO:0000259" key="5">
    <source>
        <dbReference type="PROSITE" id="PS50043"/>
    </source>
</evidence>
<dbReference type="PROSITE" id="PS50110">
    <property type="entry name" value="RESPONSE_REGULATORY"/>
    <property type="match status" value="1"/>
</dbReference>
<accession>A0A0F9IGN8</accession>
<dbReference type="PRINTS" id="PR00038">
    <property type="entry name" value="HTHLUXR"/>
</dbReference>